<proteinExistence type="predicted"/>
<evidence type="ECO:0000313" key="3">
    <source>
        <dbReference type="Proteomes" id="UP000177418"/>
    </source>
</evidence>
<dbReference type="PANTHER" id="PTHR22572">
    <property type="entry name" value="SUGAR-1-PHOSPHATE GUANYL TRANSFERASE"/>
    <property type="match status" value="1"/>
</dbReference>
<name>A0A1F7JCZ1_9BACT</name>
<dbReference type="Proteomes" id="UP000177418">
    <property type="component" value="Unassembled WGS sequence"/>
</dbReference>
<accession>A0A1F7JCZ1</accession>
<protein>
    <recommendedName>
        <fullName evidence="1">Nucleotidyl transferase domain-containing protein</fullName>
    </recommendedName>
</protein>
<comment type="caution">
    <text evidence="2">The sequence shown here is derived from an EMBL/GenBank/DDBJ whole genome shotgun (WGS) entry which is preliminary data.</text>
</comment>
<evidence type="ECO:0000313" key="2">
    <source>
        <dbReference type="EMBL" id="OGK53465.1"/>
    </source>
</evidence>
<dbReference type="Pfam" id="PF00483">
    <property type="entry name" value="NTP_transferase"/>
    <property type="match status" value="1"/>
</dbReference>
<dbReference type="SUPFAM" id="SSF53448">
    <property type="entry name" value="Nucleotide-diphospho-sugar transferases"/>
    <property type="match status" value="1"/>
</dbReference>
<dbReference type="AlphaFoldDB" id="A0A1F7JCZ1"/>
<feature type="domain" description="Nucleotidyl transferase" evidence="1">
    <location>
        <begin position="2"/>
        <end position="264"/>
    </location>
</feature>
<gene>
    <name evidence="2" type="ORF">A3H78_02935</name>
</gene>
<dbReference type="InterPro" id="IPR029044">
    <property type="entry name" value="Nucleotide-diphossugar_trans"/>
</dbReference>
<dbReference type="EMBL" id="MGAV01000019">
    <property type="protein sequence ID" value="OGK53465.1"/>
    <property type="molecule type" value="Genomic_DNA"/>
</dbReference>
<sequence length="270" mass="30820">MKAIIVAGGRGERLRPLTDKIPKPLIKIGNKSLIEHSIDLLKTNGIIDITILLCYLPEKIVEALGDGKKLGVRINYLYEDPKKPLGTAGNIYKAREFLDRTFIVTYADIIRQLDLKKMIKNHKKNKAIATIHTYKRHGPNPKSMIMFDKNGCIERFVERPFLKLDARFPDSVGLLPSPSRTAGLRTSQFAIKRTSSLTHSYVWANGSFYIFEPEIFDYIPKNKPCDFAKDVFPSLLKNKKRLFAFPYSKFFIDVGTHEKLKKARKTSFGV</sequence>
<reference evidence="2 3" key="1">
    <citation type="journal article" date="2016" name="Nat. Commun.">
        <title>Thousands of microbial genomes shed light on interconnected biogeochemical processes in an aquifer system.</title>
        <authorList>
            <person name="Anantharaman K."/>
            <person name="Brown C.T."/>
            <person name="Hug L.A."/>
            <person name="Sharon I."/>
            <person name="Castelle C.J."/>
            <person name="Probst A.J."/>
            <person name="Thomas B.C."/>
            <person name="Singh A."/>
            <person name="Wilkins M.J."/>
            <person name="Karaoz U."/>
            <person name="Brodie E.L."/>
            <person name="Williams K.H."/>
            <person name="Hubbard S.S."/>
            <person name="Banfield J.F."/>
        </authorList>
    </citation>
    <scope>NUCLEOTIDE SEQUENCE [LARGE SCALE GENOMIC DNA]</scope>
</reference>
<organism evidence="2 3">
    <name type="scientific">Candidatus Roizmanbacteria bacterium RIFCSPLOWO2_02_FULL_36_11</name>
    <dbReference type="NCBI Taxonomy" id="1802071"/>
    <lineage>
        <taxon>Bacteria</taxon>
        <taxon>Candidatus Roizmaniibacteriota</taxon>
    </lineage>
</organism>
<evidence type="ECO:0000259" key="1">
    <source>
        <dbReference type="Pfam" id="PF00483"/>
    </source>
</evidence>
<dbReference type="InterPro" id="IPR005835">
    <property type="entry name" value="NTP_transferase_dom"/>
</dbReference>
<dbReference type="InterPro" id="IPR050486">
    <property type="entry name" value="Mannose-1P_guanyltransferase"/>
</dbReference>
<dbReference type="CDD" id="cd04181">
    <property type="entry name" value="NTP_transferase"/>
    <property type="match status" value="1"/>
</dbReference>
<dbReference type="Gene3D" id="3.90.550.10">
    <property type="entry name" value="Spore Coat Polysaccharide Biosynthesis Protein SpsA, Chain A"/>
    <property type="match status" value="1"/>
</dbReference>